<reference evidence="1 2" key="1">
    <citation type="submission" date="2015-01" db="EMBL/GenBank/DDBJ databases">
        <title>Evolution of Trichinella species and genotypes.</title>
        <authorList>
            <person name="Korhonen P.K."/>
            <person name="Edoardo P."/>
            <person name="Giuseppe L.R."/>
            <person name="Gasser R.B."/>
        </authorList>
    </citation>
    <scope>NUCLEOTIDE SEQUENCE [LARGE SCALE GENOMIC DNA]</scope>
    <source>
        <strain evidence="1">ISS1029</strain>
    </source>
</reference>
<organism evidence="1 2">
    <name type="scientific">Trichinella zimbabwensis</name>
    <dbReference type="NCBI Taxonomy" id="268475"/>
    <lineage>
        <taxon>Eukaryota</taxon>
        <taxon>Metazoa</taxon>
        <taxon>Ecdysozoa</taxon>
        <taxon>Nematoda</taxon>
        <taxon>Enoplea</taxon>
        <taxon>Dorylaimia</taxon>
        <taxon>Trichinellida</taxon>
        <taxon>Trichinellidae</taxon>
        <taxon>Trichinella</taxon>
    </lineage>
</organism>
<keyword evidence="2" id="KW-1185">Reference proteome</keyword>
<dbReference type="EMBL" id="JYDP01000280">
    <property type="protein sequence ID" value="KRZ01542.1"/>
    <property type="molecule type" value="Genomic_DNA"/>
</dbReference>
<evidence type="ECO:0000313" key="2">
    <source>
        <dbReference type="Proteomes" id="UP000055024"/>
    </source>
</evidence>
<dbReference type="AlphaFoldDB" id="A0A0V1GT91"/>
<gene>
    <name evidence="1" type="ORF">T11_6404</name>
</gene>
<sequence>MYKENKVFHCYFARLLIYVTFASQKFRSVERRFSNLATVMDCFEAMQMYALKENLTIEAMVVLVLWDFAELPAILLTFTTNNDG</sequence>
<protein>
    <submittedName>
        <fullName evidence="1">Uncharacterized protein</fullName>
    </submittedName>
</protein>
<name>A0A0V1GT91_9BILA</name>
<dbReference type="Proteomes" id="UP000055024">
    <property type="component" value="Unassembled WGS sequence"/>
</dbReference>
<proteinExistence type="predicted"/>
<comment type="caution">
    <text evidence="1">The sequence shown here is derived from an EMBL/GenBank/DDBJ whole genome shotgun (WGS) entry which is preliminary data.</text>
</comment>
<accession>A0A0V1GT91</accession>
<evidence type="ECO:0000313" key="1">
    <source>
        <dbReference type="EMBL" id="KRZ01542.1"/>
    </source>
</evidence>